<evidence type="ECO:0000256" key="1">
    <source>
        <dbReference type="SAM" id="Phobius"/>
    </source>
</evidence>
<protein>
    <recommendedName>
        <fullName evidence="3">DUF805 domain-containing protein</fullName>
    </recommendedName>
</protein>
<gene>
    <name evidence="2" type="ORF">MIPYR_40023</name>
</gene>
<keyword evidence="1" id="KW-1133">Transmembrane helix</keyword>
<dbReference type="Pfam" id="PF05656">
    <property type="entry name" value="DUF805"/>
    <property type="match status" value="1"/>
</dbReference>
<dbReference type="RefSeq" id="WP_295576395.1">
    <property type="nucleotide sequence ID" value="NZ_FLQR01000008.1"/>
</dbReference>
<dbReference type="InterPro" id="IPR008523">
    <property type="entry name" value="DUF805"/>
</dbReference>
<proteinExistence type="predicted"/>
<accession>A0A1Y5PBB6</accession>
<organism evidence="2">
    <name type="scientific">uncultured Microbacterium sp</name>
    <dbReference type="NCBI Taxonomy" id="191216"/>
    <lineage>
        <taxon>Bacteria</taxon>
        <taxon>Bacillati</taxon>
        <taxon>Actinomycetota</taxon>
        <taxon>Actinomycetes</taxon>
        <taxon>Micrococcales</taxon>
        <taxon>Microbacteriaceae</taxon>
        <taxon>Microbacterium</taxon>
        <taxon>environmental samples</taxon>
    </lineage>
</organism>
<sequence>MTFPQSIRHGFHRYADFSGTASRSEFWWWILFTVLVAAALAALPVPTFPPVDGTTFSAPTLTPVWQLAVLLPTLAVTVRRLRDSGSSWGHIFWVFFPVVGAIVLAVLCSQPSTTRLTAPVSVTPAEVLR</sequence>
<keyword evidence="1" id="KW-0472">Membrane</keyword>
<reference evidence="2" key="1">
    <citation type="submission" date="2016-03" db="EMBL/GenBank/DDBJ databases">
        <authorList>
            <person name="Ploux O."/>
        </authorList>
    </citation>
    <scope>NUCLEOTIDE SEQUENCE</scope>
    <source>
        <strain evidence="2">UC1</strain>
    </source>
</reference>
<dbReference type="PANTHER" id="PTHR34980:SF2">
    <property type="entry name" value="INNER MEMBRANE PROTEIN YHAH-RELATED"/>
    <property type="match status" value="1"/>
</dbReference>
<dbReference type="PANTHER" id="PTHR34980">
    <property type="entry name" value="INNER MEMBRANE PROTEIN-RELATED-RELATED"/>
    <property type="match status" value="1"/>
</dbReference>
<keyword evidence="1" id="KW-0812">Transmembrane</keyword>
<name>A0A1Y5PBB6_9MICO</name>
<feature type="transmembrane region" description="Helical" evidence="1">
    <location>
        <begin position="26"/>
        <end position="44"/>
    </location>
</feature>
<evidence type="ECO:0008006" key="3">
    <source>
        <dbReference type="Google" id="ProtNLM"/>
    </source>
</evidence>
<dbReference type="GO" id="GO:0005886">
    <property type="term" value="C:plasma membrane"/>
    <property type="evidence" value="ECO:0007669"/>
    <property type="project" value="TreeGrafter"/>
</dbReference>
<feature type="transmembrane region" description="Helical" evidence="1">
    <location>
        <begin position="88"/>
        <end position="107"/>
    </location>
</feature>
<dbReference type="AlphaFoldDB" id="A0A1Y5PBB6"/>
<evidence type="ECO:0000313" key="2">
    <source>
        <dbReference type="EMBL" id="SBS73178.1"/>
    </source>
</evidence>
<dbReference type="EMBL" id="FLQR01000008">
    <property type="protein sequence ID" value="SBS73178.1"/>
    <property type="molecule type" value="Genomic_DNA"/>
</dbReference>